<dbReference type="InterPro" id="IPR034291">
    <property type="entry name" value="TMP_synthase"/>
</dbReference>
<evidence type="ECO:0000259" key="13">
    <source>
        <dbReference type="Pfam" id="PF02581"/>
    </source>
</evidence>
<feature type="binding site" evidence="10">
    <location>
        <position position="82"/>
    </location>
    <ligand>
        <name>Mg(2+)</name>
        <dbReference type="ChEBI" id="CHEBI:18420"/>
    </ligand>
</feature>
<evidence type="ECO:0000256" key="8">
    <source>
        <dbReference type="ARBA" id="ARBA00047851"/>
    </source>
</evidence>
<comment type="function">
    <text evidence="1 10">Condenses 4-methyl-5-(beta-hydroxyethyl)thiazole monophosphate (THZ-P) and 2-methyl-4-amino-5-hydroxymethyl pyrimidine pyrophosphate (HMP-PP) to form thiamine monophosphate (TMP).</text>
</comment>
<dbReference type="PANTHER" id="PTHR20857:SF15">
    <property type="entry name" value="THIAMINE-PHOSPHATE SYNTHASE"/>
    <property type="match status" value="1"/>
</dbReference>
<dbReference type="InterPro" id="IPR013785">
    <property type="entry name" value="Aldolase_TIM"/>
</dbReference>
<evidence type="ECO:0000256" key="11">
    <source>
        <dbReference type="RuleBase" id="RU003826"/>
    </source>
</evidence>
<comment type="cofactor">
    <cofactor evidence="10">
        <name>Mg(2+)</name>
        <dbReference type="ChEBI" id="CHEBI:18420"/>
    </cofactor>
    <text evidence="10">Binds 1 Mg(2+) ion per subunit.</text>
</comment>
<gene>
    <name evidence="10 14" type="primary">thiE</name>
    <name evidence="14" type="ORF">ACI2L5_09615</name>
</gene>
<feature type="binding site" evidence="10">
    <location>
        <position position="81"/>
    </location>
    <ligand>
        <name>4-amino-2-methyl-5-(diphosphooxymethyl)pyrimidine</name>
        <dbReference type="ChEBI" id="CHEBI:57841"/>
    </ligand>
</feature>
<dbReference type="EC" id="2.5.1.3" evidence="10"/>
<keyword evidence="3 10" id="KW-0808">Transferase</keyword>
<dbReference type="HAMAP" id="MF_00097">
    <property type="entry name" value="TMP_synthase"/>
    <property type="match status" value="1"/>
</dbReference>
<dbReference type="GO" id="GO:0004789">
    <property type="term" value="F:thiamine-phosphate diphosphorylase activity"/>
    <property type="evidence" value="ECO:0007669"/>
    <property type="project" value="UniProtKB-EC"/>
</dbReference>
<evidence type="ECO:0000256" key="7">
    <source>
        <dbReference type="ARBA" id="ARBA00047334"/>
    </source>
</evidence>
<evidence type="ECO:0000256" key="9">
    <source>
        <dbReference type="ARBA" id="ARBA00047883"/>
    </source>
</evidence>
<dbReference type="RefSeq" id="WP_358634395.1">
    <property type="nucleotide sequence ID" value="NZ_JBFACG010000036.1"/>
</dbReference>
<comment type="similarity">
    <text evidence="10 11">Belongs to the thiamine-phosphate synthase family.</text>
</comment>
<evidence type="ECO:0000256" key="6">
    <source>
        <dbReference type="ARBA" id="ARBA00022977"/>
    </source>
</evidence>
<evidence type="ECO:0000256" key="1">
    <source>
        <dbReference type="ARBA" id="ARBA00003814"/>
    </source>
</evidence>
<evidence type="ECO:0000313" key="14">
    <source>
        <dbReference type="EMBL" id="MFK4265190.1"/>
    </source>
</evidence>
<evidence type="ECO:0000256" key="3">
    <source>
        <dbReference type="ARBA" id="ARBA00022679"/>
    </source>
</evidence>
<evidence type="ECO:0000256" key="12">
    <source>
        <dbReference type="RuleBase" id="RU004253"/>
    </source>
</evidence>
<comment type="caution">
    <text evidence="14">The sequence shown here is derived from an EMBL/GenBank/DDBJ whole genome shotgun (WGS) entry which is preliminary data.</text>
</comment>
<feature type="binding site" evidence="10">
    <location>
        <begin position="49"/>
        <end position="53"/>
    </location>
    <ligand>
        <name>4-amino-2-methyl-5-(diphosphooxymethyl)pyrimidine</name>
        <dbReference type="ChEBI" id="CHEBI:57841"/>
    </ligand>
</feature>
<name>A0ABW8LGZ6_9ACTN</name>
<organism evidence="14 15">
    <name type="scientific">Streptomyces milbemycinicus</name>
    <dbReference type="NCBI Taxonomy" id="476552"/>
    <lineage>
        <taxon>Bacteria</taxon>
        <taxon>Bacillati</taxon>
        <taxon>Actinomycetota</taxon>
        <taxon>Actinomycetes</taxon>
        <taxon>Kitasatosporales</taxon>
        <taxon>Streptomycetaceae</taxon>
        <taxon>Streptomyces</taxon>
    </lineage>
</organism>
<comment type="catalytic activity">
    <reaction evidence="9 10 11">
        <text>2-[(2R,5Z)-2-carboxy-4-methylthiazol-5(2H)-ylidene]ethyl phosphate + 4-amino-2-methyl-5-(diphosphooxymethyl)pyrimidine + 2 H(+) = thiamine phosphate + CO2 + diphosphate</text>
        <dbReference type="Rhea" id="RHEA:47844"/>
        <dbReference type="ChEBI" id="CHEBI:15378"/>
        <dbReference type="ChEBI" id="CHEBI:16526"/>
        <dbReference type="ChEBI" id="CHEBI:33019"/>
        <dbReference type="ChEBI" id="CHEBI:37575"/>
        <dbReference type="ChEBI" id="CHEBI:57841"/>
        <dbReference type="ChEBI" id="CHEBI:62899"/>
        <dbReference type="EC" id="2.5.1.3"/>
    </reaction>
</comment>
<keyword evidence="15" id="KW-1185">Reference proteome</keyword>
<comment type="catalytic activity">
    <reaction evidence="8 10 11">
        <text>2-(2-carboxy-4-methylthiazol-5-yl)ethyl phosphate + 4-amino-2-methyl-5-(diphosphooxymethyl)pyrimidine + 2 H(+) = thiamine phosphate + CO2 + diphosphate</text>
        <dbReference type="Rhea" id="RHEA:47848"/>
        <dbReference type="ChEBI" id="CHEBI:15378"/>
        <dbReference type="ChEBI" id="CHEBI:16526"/>
        <dbReference type="ChEBI" id="CHEBI:33019"/>
        <dbReference type="ChEBI" id="CHEBI:37575"/>
        <dbReference type="ChEBI" id="CHEBI:57841"/>
        <dbReference type="ChEBI" id="CHEBI:62890"/>
        <dbReference type="EC" id="2.5.1.3"/>
    </reaction>
</comment>
<accession>A0ABW8LGZ6</accession>
<dbReference type="PANTHER" id="PTHR20857">
    <property type="entry name" value="THIAMINE-PHOSPHATE PYROPHOSPHORYLASE"/>
    <property type="match status" value="1"/>
</dbReference>
<keyword evidence="4 10" id="KW-0479">Metal-binding</keyword>
<dbReference type="InterPro" id="IPR036206">
    <property type="entry name" value="ThiamineP_synth_sf"/>
</dbReference>
<evidence type="ECO:0000256" key="4">
    <source>
        <dbReference type="ARBA" id="ARBA00022723"/>
    </source>
</evidence>
<dbReference type="Pfam" id="PF02581">
    <property type="entry name" value="TMP-TENI"/>
    <property type="match status" value="1"/>
</dbReference>
<dbReference type="SUPFAM" id="SSF51391">
    <property type="entry name" value="Thiamin phosphate synthase"/>
    <property type="match status" value="1"/>
</dbReference>
<dbReference type="CDD" id="cd00564">
    <property type="entry name" value="TMP_TenI"/>
    <property type="match status" value="1"/>
</dbReference>
<comment type="caution">
    <text evidence="10">Lacks conserved residue(s) required for the propagation of feature annotation.</text>
</comment>
<dbReference type="NCBIfam" id="TIGR00693">
    <property type="entry name" value="thiE"/>
    <property type="match status" value="1"/>
</dbReference>
<sequence length="223" mass="23474">MAAAATATATAREQLADARLYLCTDARRRQGDLPEFLDAVLGAGVDIVQLRDKGMEAREELDHLAVFADACRRHGKLLAVNDRADVAHAIGSDVLHLGQGDLPVPAARAILGADVLIGRSTHAPAEAEAAAVEPGVDYFCTGPCWPTPTKPGRSAPGLSLVRHTAALKPARPWFAIGGIDASNLDEVLEAGARRIVVVRAITEAEDPGAATTELAKRVRARDL</sequence>
<protein>
    <recommendedName>
        <fullName evidence="10">Thiamine-phosphate synthase</fullName>
        <shortName evidence="10">TP synthase</shortName>
        <shortName evidence="10">TPS</shortName>
        <ecNumber evidence="10">2.5.1.3</ecNumber>
    </recommendedName>
    <alternativeName>
        <fullName evidence="10">Thiamine-phosphate pyrophosphorylase</fullName>
        <shortName evidence="10">TMP pyrophosphorylase</shortName>
        <shortName evidence="10">TMP-PPase</shortName>
    </alternativeName>
</protein>
<feature type="binding site" evidence="10">
    <location>
        <begin position="147"/>
        <end position="149"/>
    </location>
    <ligand>
        <name>2-[(2R,5Z)-2-carboxy-4-methylthiazol-5(2H)-ylidene]ethyl phosphate</name>
        <dbReference type="ChEBI" id="CHEBI:62899"/>
    </ligand>
</feature>
<dbReference type="Gene3D" id="3.20.20.70">
    <property type="entry name" value="Aldolase class I"/>
    <property type="match status" value="1"/>
</dbReference>
<feature type="binding site" evidence="10">
    <location>
        <position position="120"/>
    </location>
    <ligand>
        <name>4-amino-2-methyl-5-(diphosphooxymethyl)pyrimidine</name>
        <dbReference type="ChEBI" id="CHEBI:57841"/>
    </ligand>
</feature>
<comment type="pathway">
    <text evidence="2 10 12">Cofactor biosynthesis; thiamine diphosphate biosynthesis; thiamine phosphate from 4-amino-2-methyl-5-diphosphomethylpyrimidine and 4-methyl-5-(2-phosphoethyl)-thiazole: step 1/1.</text>
</comment>
<dbReference type="Proteomes" id="UP001620295">
    <property type="component" value="Unassembled WGS sequence"/>
</dbReference>
<evidence type="ECO:0000256" key="10">
    <source>
        <dbReference type="HAMAP-Rule" id="MF_00097"/>
    </source>
</evidence>
<dbReference type="InterPro" id="IPR022998">
    <property type="entry name" value="ThiamineP_synth_TenI"/>
</dbReference>
<evidence type="ECO:0000256" key="5">
    <source>
        <dbReference type="ARBA" id="ARBA00022842"/>
    </source>
</evidence>
<feature type="binding site" evidence="10">
    <location>
        <position position="101"/>
    </location>
    <ligand>
        <name>Mg(2+)</name>
        <dbReference type="ChEBI" id="CHEBI:18420"/>
    </ligand>
</feature>
<feature type="binding site" evidence="10">
    <location>
        <position position="150"/>
    </location>
    <ligand>
        <name>4-amino-2-methyl-5-(diphosphooxymethyl)pyrimidine</name>
        <dbReference type="ChEBI" id="CHEBI:57841"/>
    </ligand>
</feature>
<proteinExistence type="inferred from homology"/>
<evidence type="ECO:0000256" key="2">
    <source>
        <dbReference type="ARBA" id="ARBA00005165"/>
    </source>
</evidence>
<reference evidence="14 15" key="1">
    <citation type="submission" date="2024-11" db="EMBL/GenBank/DDBJ databases">
        <title>The Natural Products Discovery Center: Release of the First 8490 Sequenced Strains for Exploring Actinobacteria Biosynthetic Diversity.</title>
        <authorList>
            <person name="Kalkreuter E."/>
            <person name="Kautsar S.A."/>
            <person name="Yang D."/>
            <person name="Bader C.D."/>
            <person name="Teijaro C.N."/>
            <person name="Fluegel L."/>
            <person name="Davis C.M."/>
            <person name="Simpson J.R."/>
            <person name="Lauterbach L."/>
            <person name="Steele A.D."/>
            <person name="Gui C."/>
            <person name="Meng S."/>
            <person name="Li G."/>
            <person name="Viehrig K."/>
            <person name="Ye F."/>
            <person name="Su P."/>
            <person name="Kiefer A.F."/>
            <person name="Nichols A."/>
            <person name="Cepeda A.J."/>
            <person name="Yan W."/>
            <person name="Fan B."/>
            <person name="Jiang Y."/>
            <person name="Adhikari A."/>
            <person name="Zheng C.-J."/>
            <person name="Schuster L."/>
            <person name="Cowan T.M."/>
            <person name="Smanski M.J."/>
            <person name="Chevrette M.G."/>
            <person name="De Carvalho L.P.S."/>
            <person name="Shen B."/>
        </authorList>
    </citation>
    <scope>NUCLEOTIDE SEQUENCE [LARGE SCALE GENOMIC DNA]</scope>
    <source>
        <strain evidence="14 15">NPDC020863</strain>
    </source>
</reference>
<comment type="catalytic activity">
    <reaction evidence="7 10 11">
        <text>4-methyl-5-(2-phosphooxyethyl)-thiazole + 4-amino-2-methyl-5-(diphosphooxymethyl)pyrimidine + H(+) = thiamine phosphate + diphosphate</text>
        <dbReference type="Rhea" id="RHEA:22328"/>
        <dbReference type="ChEBI" id="CHEBI:15378"/>
        <dbReference type="ChEBI" id="CHEBI:33019"/>
        <dbReference type="ChEBI" id="CHEBI:37575"/>
        <dbReference type="ChEBI" id="CHEBI:57841"/>
        <dbReference type="ChEBI" id="CHEBI:58296"/>
        <dbReference type="EC" id="2.5.1.3"/>
    </reaction>
</comment>
<dbReference type="EMBL" id="JBJDQH010000003">
    <property type="protein sequence ID" value="MFK4265190.1"/>
    <property type="molecule type" value="Genomic_DNA"/>
</dbReference>
<keyword evidence="5 10" id="KW-0460">Magnesium</keyword>
<feature type="binding site" evidence="10">
    <location>
        <position position="178"/>
    </location>
    <ligand>
        <name>2-[(2R,5Z)-2-carboxy-4-methylthiazol-5(2H)-ylidene]ethyl phosphate</name>
        <dbReference type="ChEBI" id="CHEBI:62899"/>
    </ligand>
</feature>
<keyword evidence="6 10" id="KW-0784">Thiamine biosynthesis</keyword>
<feature type="domain" description="Thiamine phosphate synthase/TenI" evidence="13">
    <location>
        <begin position="20"/>
        <end position="201"/>
    </location>
</feature>
<evidence type="ECO:0000313" key="15">
    <source>
        <dbReference type="Proteomes" id="UP001620295"/>
    </source>
</evidence>